<evidence type="ECO:0000313" key="1">
    <source>
        <dbReference type="EMBL" id="OGE36660.1"/>
    </source>
</evidence>
<reference evidence="1 2" key="1">
    <citation type="journal article" date="2016" name="Nat. Commun.">
        <title>Thousands of microbial genomes shed light on interconnected biogeochemical processes in an aquifer system.</title>
        <authorList>
            <person name="Anantharaman K."/>
            <person name="Brown C.T."/>
            <person name="Hug L.A."/>
            <person name="Sharon I."/>
            <person name="Castelle C.J."/>
            <person name="Probst A.J."/>
            <person name="Thomas B.C."/>
            <person name="Singh A."/>
            <person name="Wilkins M.J."/>
            <person name="Karaoz U."/>
            <person name="Brodie E.L."/>
            <person name="Williams K.H."/>
            <person name="Hubbard S.S."/>
            <person name="Banfield J.F."/>
        </authorList>
    </citation>
    <scope>NUCLEOTIDE SEQUENCE [LARGE SCALE GENOMIC DNA]</scope>
</reference>
<sequence length="61" mass="7150">MAEQEQAICPECKQPAEKITNNETQLGLWWHKDISDPKKCNRTNWGSYDEILAIMRSRKSK</sequence>
<dbReference type="AlphaFoldDB" id="A0A1F5K7C0"/>
<gene>
    <name evidence="1" type="ORF">A3E45_02720</name>
</gene>
<comment type="caution">
    <text evidence="1">The sequence shown here is derived from an EMBL/GenBank/DDBJ whole genome shotgun (WGS) entry which is preliminary data.</text>
</comment>
<dbReference type="STRING" id="1797780.A3E45_02720"/>
<name>A0A1F5K7C0_9BACT</name>
<accession>A0A1F5K7C0</accession>
<evidence type="ECO:0000313" key="2">
    <source>
        <dbReference type="Proteomes" id="UP000176405"/>
    </source>
</evidence>
<dbReference type="Proteomes" id="UP000176405">
    <property type="component" value="Unassembled WGS sequence"/>
</dbReference>
<dbReference type="EMBL" id="MFDH01000010">
    <property type="protein sequence ID" value="OGE36660.1"/>
    <property type="molecule type" value="Genomic_DNA"/>
</dbReference>
<organism evidence="1 2">
    <name type="scientific">Candidatus Daviesbacteria bacterium RIFCSPHIGHO2_12_FULL_43_11</name>
    <dbReference type="NCBI Taxonomy" id="1797780"/>
    <lineage>
        <taxon>Bacteria</taxon>
        <taxon>Candidatus Daviesiibacteriota</taxon>
    </lineage>
</organism>
<protein>
    <submittedName>
        <fullName evidence="1">Uncharacterized protein</fullName>
    </submittedName>
</protein>
<proteinExistence type="predicted"/>